<reference evidence="2" key="2">
    <citation type="journal article" date="2023" name="Science">
        <title>Genomic signatures of disease resistance in endangered staghorn corals.</title>
        <authorList>
            <person name="Vollmer S.V."/>
            <person name="Selwyn J.D."/>
            <person name="Despard B.A."/>
            <person name="Roesel C.L."/>
        </authorList>
    </citation>
    <scope>NUCLEOTIDE SEQUENCE</scope>
    <source>
        <strain evidence="2">K2</strain>
    </source>
</reference>
<dbReference type="InterPro" id="IPR032675">
    <property type="entry name" value="LRR_dom_sf"/>
</dbReference>
<evidence type="ECO:0000256" key="1">
    <source>
        <dbReference type="SAM" id="Phobius"/>
    </source>
</evidence>
<dbReference type="PANTHER" id="PTHR39654:SF2">
    <property type="entry name" value="LEUCINE-RICH REPEAT-CONTAINING PROTEIN 75A-LIKE ISOFORM X1"/>
    <property type="match status" value="1"/>
</dbReference>
<sequence length="311" mass="36142">MSCCSAKTIEDKLQPYELRSMYICQIRRLCKKGVFREAINVFREVSSRFFLCLFVFIAADFFVISKVSEFFFIDFVLKLLALSSNLGVTSERKRLSRLGIADLISAKEFLVDRDAFIYLDRLHEALAYRDVRQVSHICNLLLRHFGFNPKKDVLDSLEKATSETLRNSNLSLIRIYGFDLSDKRNFKKLLALISRCPRIKRLELGFCSLTGDSACKLFEETMKLETLHYLGFRGNKLDMESVHKLHRLLKHPENFPYLVWVDFRNNKGITTIPGDLVQLLRQRREKYRDLNGAVDETSIISVQDAITGRLF</sequence>
<evidence type="ECO:0000313" key="3">
    <source>
        <dbReference type="Proteomes" id="UP001249851"/>
    </source>
</evidence>
<proteinExistence type="predicted"/>
<dbReference type="Gene3D" id="3.80.10.10">
    <property type="entry name" value="Ribonuclease Inhibitor"/>
    <property type="match status" value="1"/>
</dbReference>
<keyword evidence="1" id="KW-1133">Transmembrane helix</keyword>
<keyword evidence="1" id="KW-0812">Transmembrane</keyword>
<reference evidence="2" key="1">
    <citation type="journal article" date="2023" name="G3 (Bethesda)">
        <title>Whole genome assembly and annotation of the endangered Caribbean coral Acropora cervicornis.</title>
        <authorList>
            <person name="Selwyn J.D."/>
            <person name="Vollmer S.V."/>
        </authorList>
    </citation>
    <scope>NUCLEOTIDE SEQUENCE</scope>
    <source>
        <strain evidence="2">K2</strain>
    </source>
</reference>
<feature type="transmembrane region" description="Helical" evidence="1">
    <location>
        <begin position="45"/>
        <end position="64"/>
    </location>
</feature>
<keyword evidence="3" id="KW-1185">Reference proteome</keyword>
<accession>A0AAD9R3W8</accession>
<dbReference type="Proteomes" id="UP001249851">
    <property type="component" value="Unassembled WGS sequence"/>
</dbReference>
<evidence type="ECO:0000313" key="2">
    <source>
        <dbReference type="EMBL" id="KAK2572653.1"/>
    </source>
</evidence>
<keyword evidence="1" id="KW-0472">Membrane</keyword>
<comment type="caution">
    <text evidence="2">The sequence shown here is derived from an EMBL/GenBank/DDBJ whole genome shotgun (WGS) entry which is preliminary data.</text>
</comment>
<name>A0AAD9R3W8_ACRCE</name>
<dbReference type="SUPFAM" id="SSF52047">
    <property type="entry name" value="RNI-like"/>
    <property type="match status" value="1"/>
</dbReference>
<dbReference type="AlphaFoldDB" id="A0AAD9R3W8"/>
<gene>
    <name evidence="2" type="ORF">P5673_001628</name>
</gene>
<protein>
    <submittedName>
        <fullName evidence="2">Leucine-rich repeat-containing protein 75A</fullName>
    </submittedName>
</protein>
<organism evidence="2 3">
    <name type="scientific">Acropora cervicornis</name>
    <name type="common">Staghorn coral</name>
    <dbReference type="NCBI Taxonomy" id="6130"/>
    <lineage>
        <taxon>Eukaryota</taxon>
        <taxon>Metazoa</taxon>
        <taxon>Cnidaria</taxon>
        <taxon>Anthozoa</taxon>
        <taxon>Hexacorallia</taxon>
        <taxon>Scleractinia</taxon>
        <taxon>Astrocoeniina</taxon>
        <taxon>Acroporidae</taxon>
        <taxon>Acropora</taxon>
    </lineage>
</organism>
<dbReference type="EMBL" id="JARQWQ010000003">
    <property type="protein sequence ID" value="KAK2572653.1"/>
    <property type="molecule type" value="Genomic_DNA"/>
</dbReference>
<dbReference type="PANTHER" id="PTHR39654">
    <property type="entry name" value="LEUCINE-RICH REPEAT-CONTAINING PROTEIN 75A-LIKE ISOFORM X1"/>
    <property type="match status" value="1"/>
</dbReference>